<dbReference type="NCBIfam" id="TIGR03696">
    <property type="entry name" value="Rhs_assc_core"/>
    <property type="match status" value="1"/>
</dbReference>
<evidence type="ECO:0000256" key="1">
    <source>
        <dbReference type="SAM" id="MobiDB-lite"/>
    </source>
</evidence>
<protein>
    <submittedName>
        <fullName evidence="4">DUF6443 domain-containing protein</fullName>
    </submittedName>
</protein>
<feature type="compositionally biased region" description="Polar residues" evidence="1">
    <location>
        <begin position="938"/>
        <end position="948"/>
    </location>
</feature>
<proteinExistence type="predicted"/>
<evidence type="ECO:0000259" key="3">
    <source>
        <dbReference type="Pfam" id="PF20041"/>
    </source>
</evidence>
<evidence type="ECO:0000313" key="5">
    <source>
        <dbReference type="Proteomes" id="UP001528920"/>
    </source>
</evidence>
<dbReference type="InterPro" id="IPR050708">
    <property type="entry name" value="T6SS_VgrG/RHS"/>
</dbReference>
<dbReference type="InterPro" id="IPR006530">
    <property type="entry name" value="YD"/>
</dbReference>
<dbReference type="PANTHER" id="PTHR32305">
    <property type="match status" value="1"/>
</dbReference>
<gene>
    <name evidence="4" type="ORF">L3049_10570</name>
</gene>
<dbReference type="Pfam" id="PF20041">
    <property type="entry name" value="DUF6443"/>
    <property type="match status" value="1"/>
</dbReference>
<reference evidence="4 5" key="1">
    <citation type="submission" date="2022-01" db="EMBL/GenBank/DDBJ databases">
        <title>Labilibaculum sp. nov, a marine bacterium isolated from Antarctica.</title>
        <authorList>
            <person name="Dai W."/>
        </authorList>
    </citation>
    <scope>NUCLEOTIDE SEQUENCE [LARGE SCALE GENOMIC DNA]</scope>
    <source>
        <strain evidence="4 5">DW002</strain>
    </source>
</reference>
<dbReference type="InterPro" id="IPR022385">
    <property type="entry name" value="Rhs_assc_core"/>
</dbReference>
<feature type="region of interest" description="Disordered" evidence="1">
    <location>
        <begin position="937"/>
        <end position="978"/>
    </location>
</feature>
<dbReference type="Pfam" id="PF05593">
    <property type="entry name" value="RHS_repeat"/>
    <property type="match status" value="1"/>
</dbReference>
<dbReference type="RefSeq" id="WP_275109777.1">
    <property type="nucleotide sequence ID" value="NZ_JAKJSC010000001.1"/>
</dbReference>
<feature type="domain" description="DUF6443" evidence="3">
    <location>
        <begin position="1191"/>
        <end position="1304"/>
    </location>
</feature>
<dbReference type="Proteomes" id="UP001528920">
    <property type="component" value="Unassembled WGS sequence"/>
</dbReference>
<feature type="chain" id="PRO_5046822677" evidence="2">
    <location>
        <begin position="20"/>
        <end position="2328"/>
    </location>
</feature>
<evidence type="ECO:0000313" key="4">
    <source>
        <dbReference type="EMBL" id="MDE5418452.1"/>
    </source>
</evidence>
<keyword evidence="5" id="KW-1185">Reference proteome</keyword>
<feature type="signal peptide" evidence="2">
    <location>
        <begin position="1"/>
        <end position="19"/>
    </location>
</feature>
<dbReference type="InterPro" id="IPR045619">
    <property type="entry name" value="DUF6443"/>
</dbReference>
<dbReference type="PANTHER" id="PTHR32305:SF15">
    <property type="entry name" value="PROTEIN RHSA-RELATED"/>
    <property type="match status" value="1"/>
</dbReference>
<evidence type="ECO:0000256" key="2">
    <source>
        <dbReference type="SAM" id="SignalP"/>
    </source>
</evidence>
<organism evidence="4 5">
    <name type="scientific">Paralabilibaculum antarcticum</name>
    <dbReference type="NCBI Taxonomy" id="2912572"/>
    <lineage>
        <taxon>Bacteria</taxon>
        <taxon>Pseudomonadati</taxon>
        <taxon>Bacteroidota</taxon>
        <taxon>Bacteroidia</taxon>
        <taxon>Marinilabiliales</taxon>
        <taxon>Marinifilaceae</taxon>
        <taxon>Paralabilibaculum</taxon>
    </lineage>
</organism>
<name>A0ABT5VUG7_9BACT</name>
<dbReference type="Gene3D" id="2.180.10.10">
    <property type="entry name" value="RHS repeat-associated core"/>
    <property type="match status" value="1"/>
</dbReference>
<accession>A0ABT5VUG7</accession>
<comment type="caution">
    <text evidence="4">The sequence shown here is derived from an EMBL/GenBank/DDBJ whole genome shotgun (WGS) entry which is preliminary data.</text>
</comment>
<dbReference type="NCBIfam" id="TIGR01643">
    <property type="entry name" value="YD_repeat_2x"/>
    <property type="match status" value="1"/>
</dbReference>
<keyword evidence="2" id="KW-0732">Signal</keyword>
<dbReference type="EMBL" id="JAKJSC010000001">
    <property type="protein sequence ID" value="MDE5418452.1"/>
    <property type="molecule type" value="Genomic_DNA"/>
</dbReference>
<sequence>MKRFSLTLTILLHFLYLQAQVLQTEHDTLKKSLAKPMALSTKSANAGGGGSSAGLAPVSMPIMPSPTAASLVRNATASPNLYTGAVNVSVPLYTLPAQGMSIPIGMVYQSNGVKVNEKNGPLGMTWALQGGGAVARIVRGYPDEFNGSIHEETWKENSPSKKKNKKKKLKGFWHIDPPTDYATNEDSYNTIIDHTDGIKDELWDTQPDKYYFSAPGLSGSFYIPSKSMPPIIHCDLDIDIQLIFESEKLSGFLITTSSGFCYEFGMDSKYIEQQTFSNISKVSEARHKLINGINYTVSFEFEEPKFTNTFIEDKDLYISTWYLKAIQTPFKADCINYTYEEDKNKEDKLAQSLDAIIDQSLNYYKLANNNTEIITYQKPQNNEYISQLFVAKQVKTKYFKPKRLSNISSSLASIKFKYTNWTEDNSNRITKILTYGADHKKVQKQFNIEYNFVQNKITEPSYPKLTKIGSTSRSLFSNNEAWTEWEGVRYFLEKISEIDKEQKDTIKLFSFNYHQPEQLPEFCSQFQNEYGFYVSYPSFKSQFYSENSLNYYPLLALNIQDKDRDKDKNKLPDFHNDGSQISISDTTVTNGMLISMQNPTGAVTKFVYDATFEGAILKHKYTFDGKEQVQETNYLYKNSSSPIGNSSKTYNVGIYKMGITPWGRSEKLLTQNSPRGYKYVETTTNKIKTKYSFTTAQDYDNSFESSSVKKEVVDFIYLNYKNSGEEIEFDHLKYAIDKINKTHPEFTKKVEEDWINTVGKENAEGLKQSIWYHEFFKNHYNLYAKGYSPEIFIKYKNEYITELVQNVGKPTDRDNLRGKLIRKTSYNLTGGVAKEERYYYEPIFMDKYESEKQAFVVSDSYTESKNEKYIVPYNINYETLRLSKISYKNYIFISQSINQETKIEKYSQIHPLLAEVSIHKNLNTKDTWRTETEYHVFSGNSSKSSTKPIQKGEADIDDNDDNQGGNGNTNNSPKYNPYPKYTAVKQVTYKNDKQLSGSQVIYNNDTRLPKESKKWINGKYETAITYDKFDYKARLLQAHGRDGIPSSYRYNGNFLEMTAQNATYQDISNGKAGDLRKKLPKAIIASAKYSTEGFLLNQTDANGYTVQYEYDDFGRLKLLRDHDQNLIKAYDYQYGKVGQEKITGEQLGIGQMVLGESFVVGGFSNSEIQGLPSAGKNYIASYAFKKEKASFFDRNNSNKASTTIEYQDGLGRAIQQIKVNSLPQEYSIVQSFEYDFLGRQAIQYRSLPMLSDSKYKKDWKQYLKNKFKNTYKAERSYNRYNRIHRQGNFGENYSLEKRPKTSTYGLNIANVPSYTINSDSEVFVKKNFSRRTLLKTSVYFEGITNVTYKNMNGQVVRKAALKGNQTGEVDFSSGLITDYVYDDYGNLRAILPPQAKGDISANNYVYKFHYDERNRLVKKEIPGAGAITLEYDELDRVSKETDAKGTTTYIKYDELSRPIETGYIDKQSTSKGKEIPLGKTYYDNYDFAFAKANICSSEYAEKSLGRVCGREIRILGSETWIKTVNYYDKEGRIIEAISQNNTGGIDKLTTAYDFQGKITETNINKTFNGEEFSTKKQYEYGTAGELKYVHHSVNGQSSIILSAFEYNNDGSLAGKKVHNGKIETQYTYDELNRMIKTQSEKYFSLELAYDSKLKGTNNTEYFDGNLSAMAWKTKNKQRHTYSFEYDGWKNLTNANSSDHPYTTQYKYDENGNISFLSRNDSLGLYQRFLYDYKNTNQLQKLNRTNTEEVEVWPGDANNDGKVEVDDQHPIGYNYKYKTKARDTRSTEWKAWQITRRKDDDLVFSDTNGDGLINEQDTIAIQQNLLKEHELTEAKETNGFRYKYDKNGNMIYDEYKNINISYNILNLPDTIKAEGHGKIVNQYMADGTLLRRSIFDEDNNELQRADYQGEFLFTNDQLNKIFTGEGYYAPNSASSTISNTSLSEETGSSQVKKSDLGTYFYTLTDHLGHTRVIVDEEENVLQETAYYPYGTPITALSSATKYNYLYTGKEFLDKFGLNWYDHHARYFDPEIGRWWAIDPALQAASPYMAMGNNPMMMVDLDGKTWNIFKKIGQAWDYAWDKGNQFAQWANEIGLPSFNIGYEMNSSGQIQPIGDINGIPLFSNESQYEVASQNAVNAMNDARSEYFNQQQANANYSQQVNTITNVPYLPPVQNTGKIPNWVITTIAATRPVAYSIEITGSAEAIMSGSMSPWGGILITRGPDMLHYNNFVSGGLGAGWVSVSLMGVANKYYYLGDINNFGMETFAGWGNNVSGTIDAGIALGLNASWVENPKAPGEYLIGVGGGAGVGIGPTIISGQYTYQYTHIIGKY</sequence>
<dbReference type="InterPro" id="IPR031325">
    <property type="entry name" value="RHS_repeat"/>
</dbReference>